<dbReference type="InterPro" id="IPR007197">
    <property type="entry name" value="rSAM"/>
</dbReference>
<dbReference type="GO" id="GO:0016491">
    <property type="term" value="F:oxidoreductase activity"/>
    <property type="evidence" value="ECO:0007669"/>
    <property type="project" value="UniProtKB-KW"/>
</dbReference>
<dbReference type="InterPro" id="IPR006638">
    <property type="entry name" value="Elp3/MiaA/NifB-like_rSAM"/>
</dbReference>
<dbReference type="PROSITE" id="PS51918">
    <property type="entry name" value="RADICAL_SAM"/>
    <property type="match status" value="1"/>
</dbReference>
<dbReference type="SUPFAM" id="SSF102114">
    <property type="entry name" value="Radical SAM enzymes"/>
    <property type="match status" value="1"/>
</dbReference>
<evidence type="ECO:0000313" key="2">
    <source>
        <dbReference type="EMBL" id="MPM22513.1"/>
    </source>
</evidence>
<dbReference type="InterPro" id="IPR023404">
    <property type="entry name" value="rSAM_horseshoe"/>
</dbReference>
<protein>
    <submittedName>
        <fullName evidence="2">Oxygen-independent coproporphyrinogen-III oxidase-like protein YqeR</fullName>
        <ecNumber evidence="2">1.3.99.-</ecNumber>
    </submittedName>
</protein>
<dbReference type="PANTHER" id="PTHR13932">
    <property type="entry name" value="COPROPORPHYRINIGEN III OXIDASE"/>
    <property type="match status" value="1"/>
</dbReference>
<name>A0A644Y7F9_9ZZZZ</name>
<dbReference type="GO" id="GO:0005737">
    <property type="term" value="C:cytoplasm"/>
    <property type="evidence" value="ECO:0007669"/>
    <property type="project" value="TreeGrafter"/>
</dbReference>
<dbReference type="PANTHER" id="PTHR13932:SF5">
    <property type="entry name" value="RADICAL S-ADENOSYL METHIONINE DOMAIN-CONTAINING PROTEIN 1, MITOCHONDRIAL"/>
    <property type="match status" value="1"/>
</dbReference>
<organism evidence="2">
    <name type="scientific">bioreactor metagenome</name>
    <dbReference type="NCBI Taxonomy" id="1076179"/>
    <lineage>
        <taxon>unclassified sequences</taxon>
        <taxon>metagenomes</taxon>
        <taxon>ecological metagenomes</taxon>
    </lineage>
</organism>
<proteinExistence type="predicted"/>
<dbReference type="Pfam" id="PF04055">
    <property type="entry name" value="Radical_SAM"/>
    <property type="match status" value="1"/>
</dbReference>
<dbReference type="GO" id="GO:0006779">
    <property type="term" value="P:porphyrin-containing compound biosynthetic process"/>
    <property type="evidence" value="ECO:0007669"/>
    <property type="project" value="TreeGrafter"/>
</dbReference>
<dbReference type="CDD" id="cd01335">
    <property type="entry name" value="Radical_SAM"/>
    <property type="match status" value="1"/>
</dbReference>
<dbReference type="EC" id="1.3.99.-" evidence="2"/>
<keyword evidence="2" id="KW-0560">Oxidoreductase</keyword>
<dbReference type="Gene3D" id="3.80.30.20">
    <property type="entry name" value="tm_1862 like domain"/>
    <property type="match status" value="1"/>
</dbReference>
<dbReference type="InterPro" id="IPR058240">
    <property type="entry name" value="rSAM_sf"/>
</dbReference>
<sequence>MQAWKTYSNAYGRRLMEEISQCTGSERVYDTIFVGGGNPGSLTPEQLASLLRSAQKHGKSREVTIEMNPETFGEHFFPLFSDGLVNRMSMGIQSMDDQLLKRLGRNASRSDNLRAITLANSARKRYGIELNFDLMVCLPGQTLQMAINDIHEVLSLADAHHISLYCLTVEEGTELARAVGMQELAVLDEDGQAEMLKGIWGELSLLGFSHYEVSNFCKHEKFCEHNLRYWNISPFLGLGSSAASTLIGKEGWYHYTQTQDLRQFSSSALFSGYEREDLSLVQSVEEYLMMALRTKWGIEKQLLENRYGLAFDKTFSSLLGTLDSSWYFDTAQNFSLSEIGFLLLDEILLRFVMQIPEPLDRPNPL</sequence>
<dbReference type="SMART" id="SM00729">
    <property type="entry name" value="Elp3"/>
    <property type="match status" value="1"/>
</dbReference>
<dbReference type="InterPro" id="IPR034505">
    <property type="entry name" value="Coproporphyrinogen-III_oxidase"/>
</dbReference>
<reference evidence="2" key="1">
    <citation type="submission" date="2019-08" db="EMBL/GenBank/DDBJ databases">
        <authorList>
            <person name="Kucharzyk K."/>
            <person name="Murdoch R.W."/>
            <person name="Higgins S."/>
            <person name="Loffler F."/>
        </authorList>
    </citation>
    <scope>NUCLEOTIDE SEQUENCE</scope>
</reference>
<dbReference type="EMBL" id="VSSQ01003825">
    <property type="protein sequence ID" value="MPM22513.1"/>
    <property type="molecule type" value="Genomic_DNA"/>
</dbReference>
<evidence type="ECO:0000259" key="1">
    <source>
        <dbReference type="PROSITE" id="PS51918"/>
    </source>
</evidence>
<gene>
    <name evidence="2" type="primary">hemN_28</name>
    <name evidence="2" type="ORF">SDC9_68968</name>
</gene>
<accession>A0A644Y7F9</accession>
<feature type="domain" description="Radical SAM core" evidence="1">
    <location>
        <begin position="1"/>
        <end position="202"/>
    </location>
</feature>
<comment type="caution">
    <text evidence="2">The sequence shown here is derived from an EMBL/GenBank/DDBJ whole genome shotgun (WGS) entry which is preliminary data.</text>
</comment>
<dbReference type="AlphaFoldDB" id="A0A644Y7F9"/>
<dbReference type="GO" id="GO:0051539">
    <property type="term" value="F:4 iron, 4 sulfur cluster binding"/>
    <property type="evidence" value="ECO:0007669"/>
    <property type="project" value="TreeGrafter"/>
</dbReference>